<evidence type="ECO:0000313" key="5">
    <source>
        <dbReference type="Proteomes" id="UP000812270"/>
    </source>
</evidence>
<evidence type="ECO:0000259" key="2">
    <source>
        <dbReference type="Pfam" id="PF03633"/>
    </source>
</evidence>
<dbReference type="Pfam" id="PF22422">
    <property type="entry name" value="MGH1-like_GH"/>
    <property type="match status" value="1"/>
</dbReference>
<feature type="signal peptide" evidence="1">
    <location>
        <begin position="1"/>
        <end position="20"/>
    </location>
</feature>
<reference evidence="4" key="1">
    <citation type="submission" date="2021-06" db="EMBL/GenBank/DDBJ databases">
        <authorList>
            <person name="Huq M.A."/>
        </authorList>
    </citation>
    <scope>NUCLEOTIDE SEQUENCE</scope>
    <source>
        <strain evidence="4">MAH-26</strain>
    </source>
</reference>
<dbReference type="Proteomes" id="UP000812270">
    <property type="component" value="Unassembled WGS sequence"/>
</dbReference>
<comment type="caution">
    <text evidence="4">The sequence shown here is derived from an EMBL/GenBank/DDBJ whole genome shotgun (WGS) entry which is preliminary data.</text>
</comment>
<dbReference type="GO" id="GO:0016787">
    <property type="term" value="F:hydrolase activity"/>
    <property type="evidence" value="ECO:0007669"/>
    <property type="project" value="UniProtKB-KW"/>
</dbReference>
<evidence type="ECO:0000259" key="3">
    <source>
        <dbReference type="Pfam" id="PF22422"/>
    </source>
</evidence>
<sequence length="515" mass="59797">MKNISITFAIVLFSMQSLIAQDYKPSFIKTDKLKNDVVYFNSIDSGDVQNYVPNDKAYDWIVQNTPLFECPDSTIQTVYNYRWWTFRKHLKQTPDGFVFTEFIIPVSHAGKYNAISSALGHQVYEGRWLHDPKYIQQYLNFWFFVDSKEKKQFMHRFSGWVEDAVYNFYLVNNDLNYVKSVMPAMDADYKLWEEERRFPDGLFWQYDVKDAMEESISGSRKFRNRRPSINSYMYGNAVAMAEMATLTGIDSIKGRYTSKATEIKNGVENRLWNEKDAFFETGMEKGDTLANAREAIGFTPWYFNLPSDNDKFAKAWSQIIDTAGFMAPWGLTTAERRHPAFRTHGVGKCEWDGAIWPFASTQTLKGLSHLLTDYKHKGGMTPQVFYNAFHTYASSHQMDGVIYIGEYQDEKTGAWLKGNNPRSRYYNHSGFCDLVINDLVGFKPRTDNKIDVNPLLPAGEWDWFCLENISYHGKQVCILWDKNGKKYGKGKGFRIYVDNKEVYHGKKLTHVTVDL</sequence>
<protein>
    <submittedName>
        <fullName evidence="4">Glycoside hydrolase</fullName>
    </submittedName>
</protein>
<dbReference type="EMBL" id="JAHSPG010000006">
    <property type="protein sequence ID" value="MBV4357629.1"/>
    <property type="molecule type" value="Genomic_DNA"/>
</dbReference>
<dbReference type="InterPro" id="IPR005194">
    <property type="entry name" value="Glyco_hydro_65_C"/>
</dbReference>
<organism evidence="4 5">
    <name type="scientific">Pinibacter aurantiacus</name>
    <dbReference type="NCBI Taxonomy" id="2851599"/>
    <lineage>
        <taxon>Bacteria</taxon>
        <taxon>Pseudomonadati</taxon>
        <taxon>Bacteroidota</taxon>
        <taxon>Chitinophagia</taxon>
        <taxon>Chitinophagales</taxon>
        <taxon>Chitinophagaceae</taxon>
        <taxon>Pinibacter</taxon>
    </lineage>
</organism>
<keyword evidence="4" id="KW-0378">Hydrolase</keyword>
<dbReference type="InterPro" id="IPR054491">
    <property type="entry name" value="MGH1-like_GH"/>
</dbReference>
<feature type="domain" description="Glycoside hydrolase family 65 C-terminal" evidence="2">
    <location>
        <begin position="447"/>
        <end position="502"/>
    </location>
</feature>
<feature type="domain" description="Mannosylglycerate hydrolase MGH1-like glycoside hydrolase" evidence="3">
    <location>
        <begin position="111"/>
        <end position="429"/>
    </location>
</feature>
<name>A0A9E2SAH1_9BACT</name>
<evidence type="ECO:0000313" key="4">
    <source>
        <dbReference type="EMBL" id="MBV4357629.1"/>
    </source>
</evidence>
<evidence type="ECO:0000256" key="1">
    <source>
        <dbReference type="SAM" id="SignalP"/>
    </source>
</evidence>
<keyword evidence="1" id="KW-0732">Signal</keyword>
<accession>A0A9E2SAH1</accession>
<proteinExistence type="predicted"/>
<gene>
    <name evidence="4" type="ORF">KTO63_10750</name>
</gene>
<feature type="chain" id="PRO_5038803269" evidence="1">
    <location>
        <begin position="21"/>
        <end position="515"/>
    </location>
</feature>
<keyword evidence="5" id="KW-1185">Reference proteome</keyword>
<dbReference type="AlphaFoldDB" id="A0A9E2SAH1"/>
<dbReference type="RefSeq" id="WP_217791282.1">
    <property type="nucleotide sequence ID" value="NZ_JAHSPG010000006.1"/>
</dbReference>
<dbReference type="Pfam" id="PF03633">
    <property type="entry name" value="Glyco_hydro_65C"/>
    <property type="match status" value="1"/>
</dbReference>